<feature type="region of interest" description="Disordered" evidence="2">
    <location>
        <begin position="34"/>
        <end position="53"/>
    </location>
</feature>
<dbReference type="Pfam" id="PF03184">
    <property type="entry name" value="DDE_1"/>
    <property type="match status" value="1"/>
</dbReference>
<reference evidence="4" key="1">
    <citation type="submission" date="2015-10" db="EMBL/GenBank/DDBJ databases">
        <authorList>
            <person name="Regsiter A."/>
            <person name="william w."/>
        </authorList>
    </citation>
    <scope>NUCLEOTIDE SEQUENCE</scope>
    <source>
        <strain evidence="4">Montdore</strain>
    </source>
</reference>
<dbReference type="PROSITE" id="PS51253">
    <property type="entry name" value="HTH_CENPB"/>
    <property type="match status" value="1"/>
</dbReference>
<proteinExistence type="predicted"/>
<keyword evidence="5" id="KW-1185">Reference proteome</keyword>
<keyword evidence="1" id="KW-0238">DNA-binding</keyword>
<accession>A0A292Q2B5</accession>
<evidence type="ECO:0000256" key="1">
    <source>
        <dbReference type="ARBA" id="ARBA00023125"/>
    </source>
</evidence>
<dbReference type="Gene3D" id="1.10.10.60">
    <property type="entry name" value="Homeodomain-like"/>
    <property type="match status" value="1"/>
</dbReference>
<dbReference type="AlphaFoldDB" id="A0A292Q2B5"/>
<organism evidence="4 5">
    <name type="scientific">Tuber aestivum</name>
    <name type="common">summer truffle</name>
    <dbReference type="NCBI Taxonomy" id="59557"/>
    <lineage>
        <taxon>Eukaryota</taxon>
        <taxon>Fungi</taxon>
        <taxon>Dikarya</taxon>
        <taxon>Ascomycota</taxon>
        <taxon>Pezizomycotina</taxon>
        <taxon>Pezizomycetes</taxon>
        <taxon>Pezizales</taxon>
        <taxon>Tuberaceae</taxon>
        <taxon>Tuber</taxon>
    </lineage>
</organism>
<gene>
    <name evidence="4" type="ORF">GSTUAT00001917001</name>
</gene>
<dbReference type="Proteomes" id="UP001412239">
    <property type="component" value="Unassembled WGS sequence"/>
</dbReference>
<dbReference type="PANTHER" id="PTHR19303">
    <property type="entry name" value="TRANSPOSON"/>
    <property type="match status" value="1"/>
</dbReference>
<evidence type="ECO:0000313" key="4">
    <source>
        <dbReference type="EMBL" id="CUS13982.1"/>
    </source>
</evidence>
<evidence type="ECO:0000313" key="5">
    <source>
        <dbReference type="Proteomes" id="UP001412239"/>
    </source>
</evidence>
<dbReference type="InterPro" id="IPR004875">
    <property type="entry name" value="DDE_SF_endonuclease_dom"/>
</dbReference>
<dbReference type="GO" id="GO:0005634">
    <property type="term" value="C:nucleus"/>
    <property type="evidence" value="ECO:0007669"/>
    <property type="project" value="TreeGrafter"/>
</dbReference>
<feature type="domain" description="HTH CENPB-type" evidence="3">
    <location>
        <begin position="48"/>
        <end position="126"/>
    </location>
</feature>
<sequence length="550" mass="62537">MKLAGFALLNKCPRRPDGQPLAISSISDHLKGWKEKIKKEPPAGTTGNKQKERTSSYPFLEHFLALWIDAAEYAKVQVTDDIIRAQARIIQEELVRANVDEPYDGFETSNGWLQRFKNRHNIGRLRTHRQSGDIDQSALPAQRQHLKQKLATFSPENHYNCDESGLVFNKQPQSSNVRLDKGKQLRGGKEDKIRITTFHIVNETGTDKRKIWVIGRAAKPMPFRQNRINPANLPVIYRHNKKAWLLTGLWYKFLRKLNDEMRITRRHIALVTDNCPTHPQPTSPPIDYKGPPPPILSHVTLVYLPPNTTSFLQPLDAGIIASFKAAYRRRYAQFMVEHFNSYGKAPLKIDILQAIYLIADSWDAVTEDMIVHCWKKAAITEFSEGSCGLSSQINCDTPSPIEHFISLEQHECQQALSLLREQGVDQIECLEDFLNDEERLDSPLDSFFPDVRAIVHDGVAEGILLHTSESLDRSEPESDSDDISTLPVIGIETATHYSFELQRLLQTLPVTHLPLLGRNSLSVEELITSTYKLHSALLQYSLLYPTSLQI</sequence>
<evidence type="ECO:0000259" key="3">
    <source>
        <dbReference type="PROSITE" id="PS51253"/>
    </source>
</evidence>
<dbReference type="GO" id="GO:0003677">
    <property type="term" value="F:DNA binding"/>
    <property type="evidence" value="ECO:0007669"/>
    <property type="project" value="UniProtKB-KW"/>
</dbReference>
<dbReference type="InterPro" id="IPR050863">
    <property type="entry name" value="CenT-Element_Derived"/>
</dbReference>
<dbReference type="InterPro" id="IPR009057">
    <property type="entry name" value="Homeodomain-like_sf"/>
</dbReference>
<dbReference type="EMBL" id="LN890964">
    <property type="protein sequence ID" value="CUS13982.1"/>
    <property type="molecule type" value="Genomic_DNA"/>
</dbReference>
<dbReference type="PANTHER" id="PTHR19303:SF73">
    <property type="entry name" value="PROTEIN PDC2"/>
    <property type="match status" value="1"/>
</dbReference>
<dbReference type="SUPFAM" id="SSF46689">
    <property type="entry name" value="Homeodomain-like"/>
    <property type="match status" value="1"/>
</dbReference>
<dbReference type="InterPro" id="IPR006600">
    <property type="entry name" value="HTH_CenpB_DNA-bd_dom"/>
</dbReference>
<name>A0A292Q2B5_9PEZI</name>
<dbReference type="SMART" id="SM00674">
    <property type="entry name" value="CENPB"/>
    <property type="match status" value="1"/>
</dbReference>
<evidence type="ECO:0000256" key="2">
    <source>
        <dbReference type="SAM" id="MobiDB-lite"/>
    </source>
</evidence>
<dbReference type="Pfam" id="PF03221">
    <property type="entry name" value="HTH_Tnp_Tc5"/>
    <property type="match status" value="1"/>
</dbReference>
<protein>
    <recommendedName>
        <fullName evidence="3">HTH CENPB-type domain-containing protein</fullName>
    </recommendedName>
</protein>